<protein>
    <submittedName>
        <fullName evidence="2">Uncharacterized protein</fullName>
    </submittedName>
</protein>
<evidence type="ECO:0000313" key="2">
    <source>
        <dbReference type="EMBL" id="TMQ62977.1"/>
    </source>
</evidence>
<feature type="region of interest" description="Disordered" evidence="1">
    <location>
        <begin position="152"/>
        <end position="181"/>
    </location>
</feature>
<accession>A0A538TH74</accession>
<reference evidence="2 3" key="1">
    <citation type="journal article" date="2019" name="Nat. Microbiol.">
        <title>Mediterranean grassland soil C-N compound turnover is dependent on rainfall and depth, and is mediated by genomically divergent microorganisms.</title>
        <authorList>
            <person name="Diamond S."/>
            <person name="Andeer P.F."/>
            <person name="Li Z."/>
            <person name="Crits-Christoph A."/>
            <person name="Burstein D."/>
            <person name="Anantharaman K."/>
            <person name="Lane K.R."/>
            <person name="Thomas B.C."/>
            <person name="Pan C."/>
            <person name="Northen T.R."/>
            <person name="Banfield J.F."/>
        </authorList>
    </citation>
    <scope>NUCLEOTIDE SEQUENCE [LARGE SCALE GENOMIC DNA]</scope>
    <source>
        <strain evidence="2">WS_9</strain>
    </source>
</reference>
<proteinExistence type="predicted"/>
<evidence type="ECO:0000313" key="3">
    <source>
        <dbReference type="Proteomes" id="UP000317691"/>
    </source>
</evidence>
<dbReference type="EMBL" id="VBOZ01000034">
    <property type="protein sequence ID" value="TMQ62977.1"/>
    <property type="molecule type" value="Genomic_DNA"/>
</dbReference>
<organism evidence="2 3">
    <name type="scientific">Eiseniibacteriota bacterium</name>
    <dbReference type="NCBI Taxonomy" id="2212470"/>
    <lineage>
        <taxon>Bacteria</taxon>
        <taxon>Candidatus Eiseniibacteriota</taxon>
    </lineage>
</organism>
<gene>
    <name evidence="2" type="ORF">E6K79_11220</name>
</gene>
<sequence>MRRIGNAFDIMRLRGVAASVSARLCCALGLAVSALGLAPAGGLAETYWLPIPVEEIEAPEALDDAPGQASGFLMRATVRDGVATIHRVAAARSGRSRLVELSLLGEGAAAHAGTLAIRGAHSGPDLVAGRVKVSGSGSLFLEAVGLSRRTSRVPRVNTAPPRLEAPTSATSPSIEGIGFGRSSEPGTKLPGIWVVAGRRFEDGARIASLGMGHALGQGSWSVAAGTIGRAATGAIAAEVRSAGTAAAGEAAITPGGVATLLSAESAAGPLRVSGRWRYRAAETRHGACELSVEGGPRAARARIHASGGPSGPSGAIGRIELECRLGARGLGPITIRAGRSRTDGFSTASGATVRTERYAVLDASIARFAGRGLSLLATRRERETAEGIRLGSSLGGRVDLTWRRRGRLEVFVEAARADQGGAAWGSGLFAGGSTALRSRTRPGVAASARGALRLGRWQLGGLVEGREDERGRQASAATIWIQRAMPAIAP</sequence>
<name>A0A538TH74_UNCEI</name>
<comment type="caution">
    <text evidence="2">The sequence shown here is derived from an EMBL/GenBank/DDBJ whole genome shotgun (WGS) entry which is preliminary data.</text>
</comment>
<dbReference type="Proteomes" id="UP000317691">
    <property type="component" value="Unassembled WGS sequence"/>
</dbReference>
<evidence type="ECO:0000256" key="1">
    <source>
        <dbReference type="SAM" id="MobiDB-lite"/>
    </source>
</evidence>
<dbReference type="AlphaFoldDB" id="A0A538TH74"/>